<dbReference type="EMBL" id="JAKQYM010000009">
    <property type="protein sequence ID" value="MCI2229953.1"/>
    <property type="molecule type" value="Genomic_DNA"/>
</dbReference>
<reference evidence="7" key="1">
    <citation type="submission" date="2022-02" db="EMBL/GenBank/DDBJ databases">
        <title>Polaribacter sp. MSW13, isolated from seawater.</title>
        <authorList>
            <person name="Kristyanto S."/>
            <person name="Jung J."/>
            <person name="Jeon C.O."/>
        </authorList>
    </citation>
    <scope>NUCLEOTIDE SEQUENCE</scope>
    <source>
        <strain evidence="7">MSW13</strain>
    </source>
</reference>
<accession>A0A9X1VPR8</accession>
<evidence type="ECO:0000256" key="3">
    <source>
        <dbReference type="ARBA" id="ARBA00022989"/>
    </source>
</evidence>
<evidence type="ECO:0000256" key="2">
    <source>
        <dbReference type="ARBA" id="ARBA00022692"/>
    </source>
</evidence>
<protein>
    <recommendedName>
        <fullName evidence="6">HTTM-like domain-containing protein</fullName>
    </recommendedName>
</protein>
<feature type="transmembrane region" description="Helical" evidence="5">
    <location>
        <begin position="235"/>
        <end position="256"/>
    </location>
</feature>
<proteinExistence type="predicted"/>
<keyword evidence="2 5" id="KW-0812">Transmembrane</keyword>
<keyword evidence="8" id="KW-1185">Reference proteome</keyword>
<evidence type="ECO:0000313" key="8">
    <source>
        <dbReference type="Proteomes" id="UP001139369"/>
    </source>
</evidence>
<keyword evidence="4 5" id="KW-0472">Membrane</keyword>
<evidence type="ECO:0000313" key="7">
    <source>
        <dbReference type="EMBL" id="MCI2229953.1"/>
    </source>
</evidence>
<gene>
    <name evidence="7" type="ORF">MC378_12315</name>
</gene>
<sequence length="257" mass="29387">MGIKDCAILTSLIINFSVVLDASETLYRRNQYKNDSLLSFKSLSFLTKYNLIQKFFLIDNFIATNIFKLIIGFIGLFYFSPYILTIVLFLQLISFIRHKSANSAADQMQIIILFGITIFAYDVNSVVNQASIYFIAVQSTISYVTAGYHKITSPVWRSGNAILQVMGTDTYGHIPFRDFLFRNRLIVYLLAWGTILLDFFFFLALISPVIAMIFIALGTLFHIANAYFMGLNSFLYVFPASYPCILYTSIVIFNFLF</sequence>
<evidence type="ECO:0000256" key="4">
    <source>
        <dbReference type="ARBA" id="ARBA00023136"/>
    </source>
</evidence>
<dbReference type="InterPro" id="IPR011020">
    <property type="entry name" value="HTTM-like"/>
</dbReference>
<evidence type="ECO:0000256" key="5">
    <source>
        <dbReference type="SAM" id="Phobius"/>
    </source>
</evidence>
<dbReference type="GO" id="GO:0012505">
    <property type="term" value="C:endomembrane system"/>
    <property type="evidence" value="ECO:0007669"/>
    <property type="project" value="UniProtKB-SubCell"/>
</dbReference>
<name>A0A9X1VPR8_9FLAO</name>
<evidence type="ECO:0000259" key="6">
    <source>
        <dbReference type="SMART" id="SM00752"/>
    </source>
</evidence>
<feature type="transmembrane region" description="Helical" evidence="5">
    <location>
        <begin position="108"/>
        <end position="124"/>
    </location>
</feature>
<dbReference type="RefSeq" id="WP_242179064.1">
    <property type="nucleotide sequence ID" value="NZ_JAKQYM010000009.1"/>
</dbReference>
<comment type="caution">
    <text evidence="7">The sequence shown here is derived from an EMBL/GenBank/DDBJ whole genome shotgun (WGS) entry which is preliminary data.</text>
</comment>
<feature type="domain" description="HTTM-like" evidence="6">
    <location>
        <begin position="15"/>
        <end position="250"/>
    </location>
</feature>
<dbReference type="SMART" id="SM00752">
    <property type="entry name" value="HTTM"/>
    <property type="match status" value="1"/>
</dbReference>
<keyword evidence="3 5" id="KW-1133">Transmembrane helix</keyword>
<dbReference type="Proteomes" id="UP001139369">
    <property type="component" value="Unassembled WGS sequence"/>
</dbReference>
<comment type="subcellular location">
    <subcellularLocation>
        <location evidence="1">Endomembrane system</location>
        <topology evidence="1">Multi-pass membrane protein</topology>
    </subcellularLocation>
</comment>
<feature type="transmembrane region" description="Helical" evidence="5">
    <location>
        <begin position="69"/>
        <end position="96"/>
    </location>
</feature>
<organism evidence="7 8">
    <name type="scientific">Polaribacter marinus</name>
    <dbReference type="NCBI Taxonomy" id="2916838"/>
    <lineage>
        <taxon>Bacteria</taxon>
        <taxon>Pseudomonadati</taxon>
        <taxon>Bacteroidota</taxon>
        <taxon>Flavobacteriia</taxon>
        <taxon>Flavobacteriales</taxon>
        <taxon>Flavobacteriaceae</taxon>
    </lineage>
</organism>
<dbReference type="AlphaFoldDB" id="A0A9X1VPR8"/>
<feature type="transmembrane region" description="Helical" evidence="5">
    <location>
        <begin position="185"/>
        <end position="203"/>
    </location>
</feature>
<evidence type="ECO:0000256" key="1">
    <source>
        <dbReference type="ARBA" id="ARBA00004127"/>
    </source>
</evidence>